<dbReference type="GO" id="GO:0046872">
    <property type="term" value="F:metal ion binding"/>
    <property type="evidence" value="ECO:0007669"/>
    <property type="project" value="UniProtKB-KW"/>
</dbReference>
<evidence type="ECO:0000256" key="3">
    <source>
        <dbReference type="ARBA" id="ARBA00022840"/>
    </source>
</evidence>
<dbReference type="GO" id="GO:0005524">
    <property type="term" value="F:ATP binding"/>
    <property type="evidence" value="ECO:0007669"/>
    <property type="project" value="UniProtKB-KW"/>
</dbReference>
<evidence type="ECO:0000256" key="2">
    <source>
        <dbReference type="ARBA" id="ARBA00022741"/>
    </source>
</evidence>
<dbReference type="PANTHER" id="PTHR23407:SF1">
    <property type="entry name" value="5-FORMYLTETRAHYDROFOLATE CYCLO-LIGASE"/>
    <property type="match status" value="1"/>
</dbReference>
<accession>A8LJ07</accession>
<keyword evidence="3 4" id="KW-0067">ATP-binding</keyword>
<dbReference type="AlphaFoldDB" id="A8LJ07"/>
<evidence type="ECO:0000313" key="5">
    <source>
        <dbReference type="EMBL" id="ABV94502.1"/>
    </source>
</evidence>
<comment type="cofactor">
    <cofactor evidence="4">
        <name>Mg(2+)</name>
        <dbReference type="ChEBI" id="CHEBI:18420"/>
    </cofactor>
</comment>
<gene>
    <name evidence="5" type="ordered locus">Dshi_2769</name>
</gene>
<dbReference type="GO" id="GO:0009396">
    <property type="term" value="P:folic acid-containing compound biosynthetic process"/>
    <property type="evidence" value="ECO:0007669"/>
    <property type="project" value="TreeGrafter"/>
</dbReference>
<keyword evidence="4" id="KW-0460">Magnesium</keyword>
<dbReference type="SUPFAM" id="SSF100950">
    <property type="entry name" value="NagB/RpiA/CoA transferase-like"/>
    <property type="match status" value="1"/>
</dbReference>
<dbReference type="InterPro" id="IPR002698">
    <property type="entry name" value="FTHF_cligase"/>
</dbReference>
<evidence type="ECO:0000256" key="1">
    <source>
        <dbReference type="ARBA" id="ARBA00010638"/>
    </source>
</evidence>
<proteinExistence type="inferred from homology"/>
<dbReference type="GO" id="GO:0030272">
    <property type="term" value="F:5-formyltetrahydrofolate cyclo-ligase activity"/>
    <property type="evidence" value="ECO:0007669"/>
    <property type="project" value="UniProtKB-EC"/>
</dbReference>
<protein>
    <recommendedName>
        <fullName evidence="4">5-formyltetrahydrofolate cyclo-ligase</fullName>
        <ecNumber evidence="4">6.3.3.2</ecNumber>
    </recommendedName>
</protein>
<evidence type="ECO:0000256" key="4">
    <source>
        <dbReference type="RuleBase" id="RU361279"/>
    </source>
</evidence>
<dbReference type="PANTHER" id="PTHR23407">
    <property type="entry name" value="ATPASE INHIBITOR/5-FORMYLTETRAHYDROFOLATE CYCLO-LIGASE"/>
    <property type="match status" value="1"/>
</dbReference>
<dbReference type="eggNOG" id="COG0212">
    <property type="taxonomic scope" value="Bacteria"/>
</dbReference>
<dbReference type="EC" id="6.3.3.2" evidence="4"/>
<dbReference type="NCBIfam" id="TIGR02727">
    <property type="entry name" value="MTHFS_bact"/>
    <property type="match status" value="1"/>
</dbReference>
<dbReference type="EMBL" id="CP000830">
    <property type="protein sequence ID" value="ABV94502.1"/>
    <property type="molecule type" value="Genomic_DNA"/>
</dbReference>
<comment type="similarity">
    <text evidence="1 4">Belongs to the 5-formyltetrahydrofolate cyclo-ligase family.</text>
</comment>
<organism evidence="5 6">
    <name type="scientific">Dinoroseobacter shibae (strain DSM 16493 / NCIMB 14021 / DFL 12)</name>
    <dbReference type="NCBI Taxonomy" id="398580"/>
    <lineage>
        <taxon>Bacteria</taxon>
        <taxon>Pseudomonadati</taxon>
        <taxon>Pseudomonadota</taxon>
        <taxon>Alphaproteobacteria</taxon>
        <taxon>Rhodobacterales</taxon>
        <taxon>Roseobacteraceae</taxon>
        <taxon>Dinoroseobacter</taxon>
    </lineage>
</organism>
<dbReference type="HOGENOM" id="CLU_066245_0_1_5"/>
<dbReference type="InterPro" id="IPR037171">
    <property type="entry name" value="NagB/RpiA_transferase-like"/>
</dbReference>
<dbReference type="KEGG" id="dsh:Dshi_2769"/>
<comment type="catalytic activity">
    <reaction evidence="4">
        <text>(6S)-5-formyl-5,6,7,8-tetrahydrofolate + ATP = (6R)-5,10-methenyltetrahydrofolate + ADP + phosphate</text>
        <dbReference type="Rhea" id="RHEA:10488"/>
        <dbReference type="ChEBI" id="CHEBI:30616"/>
        <dbReference type="ChEBI" id="CHEBI:43474"/>
        <dbReference type="ChEBI" id="CHEBI:57455"/>
        <dbReference type="ChEBI" id="CHEBI:57457"/>
        <dbReference type="ChEBI" id="CHEBI:456216"/>
        <dbReference type="EC" id="6.3.3.2"/>
    </reaction>
</comment>
<keyword evidence="2 4" id="KW-0547">Nucleotide-binding</keyword>
<dbReference type="InterPro" id="IPR024185">
    <property type="entry name" value="FTHF_cligase-like_sf"/>
</dbReference>
<dbReference type="GO" id="GO:0035999">
    <property type="term" value="P:tetrahydrofolate interconversion"/>
    <property type="evidence" value="ECO:0007669"/>
    <property type="project" value="TreeGrafter"/>
</dbReference>
<dbReference type="STRING" id="398580.Dshi_2769"/>
<keyword evidence="6" id="KW-1185">Reference proteome</keyword>
<dbReference type="RefSeq" id="WP_012179430.1">
    <property type="nucleotide sequence ID" value="NC_009952.1"/>
</dbReference>
<evidence type="ECO:0000313" key="6">
    <source>
        <dbReference type="Proteomes" id="UP000006833"/>
    </source>
</evidence>
<name>A8LJ07_DINSH</name>
<dbReference type="Proteomes" id="UP000006833">
    <property type="component" value="Chromosome"/>
</dbReference>
<keyword evidence="4" id="KW-0479">Metal-binding</keyword>
<dbReference type="Gene3D" id="3.40.50.10420">
    <property type="entry name" value="NagB/RpiA/CoA transferase-like"/>
    <property type="match status" value="1"/>
</dbReference>
<dbReference type="OrthoDB" id="9801938at2"/>
<reference evidence="6" key="1">
    <citation type="journal article" date="2010" name="ISME J.">
        <title>The complete genome sequence of the algal symbiont Dinoroseobacter shibae: a hitchhiker's guide to life in the sea.</title>
        <authorList>
            <person name="Wagner-Dobler I."/>
            <person name="Ballhausen B."/>
            <person name="Berger M."/>
            <person name="Brinkhoff T."/>
            <person name="Buchholz I."/>
            <person name="Bunk B."/>
            <person name="Cypionka H."/>
            <person name="Daniel R."/>
            <person name="Drepper T."/>
            <person name="Gerdts G."/>
            <person name="Hahnke S."/>
            <person name="Han C."/>
            <person name="Jahn D."/>
            <person name="Kalhoefer D."/>
            <person name="Kiss H."/>
            <person name="Klenk H.P."/>
            <person name="Kyrpides N."/>
            <person name="Liebl W."/>
            <person name="Liesegang H."/>
            <person name="Meincke L."/>
            <person name="Pati A."/>
            <person name="Petersen J."/>
            <person name="Piekarski T."/>
            <person name="Pommerenke C."/>
            <person name="Pradella S."/>
            <person name="Pukall R."/>
            <person name="Rabus R."/>
            <person name="Stackebrandt E."/>
            <person name="Thole S."/>
            <person name="Thompson L."/>
            <person name="Tielen P."/>
            <person name="Tomasch J."/>
            <person name="von Jan M."/>
            <person name="Wanphrut N."/>
            <person name="Wichels A."/>
            <person name="Zech H."/>
            <person name="Simon M."/>
        </authorList>
    </citation>
    <scope>NUCLEOTIDE SEQUENCE [LARGE SCALE GENOMIC DNA]</scope>
    <source>
        <strain evidence="6">DSM 16493 / NCIMB 14021 / DFL 12</strain>
    </source>
</reference>
<sequence>MTALALAKAEARKTGFARRKVAFDADRAAGFAGLAAATEVLCDLLAGRAGPVAGYMPIRTEISPLPAMTRLAAAREIGVPVIAAMGMPLDFHRWTPGAEMVAGPFGAQVPRAAQPMVPEVVIVPLVAFDATGGRLGYGGGFYDRTLAKLRSTGPVLALGLAYAAQQTDAPLPVEATDIPLDGVVTEAGALVFDGLRH</sequence>
<dbReference type="Pfam" id="PF01812">
    <property type="entry name" value="5-FTHF_cyc-lig"/>
    <property type="match status" value="1"/>
</dbReference>